<name>Q5VPS0_ORYSJ</name>
<dbReference type="AlphaFoldDB" id="Q5VPS0"/>
<proteinExistence type="predicted"/>
<reference evidence="3" key="2">
    <citation type="journal article" date="2008" name="Nucleic Acids Res.">
        <title>The rice annotation project database (RAP-DB): 2008 update.</title>
        <authorList>
            <consortium name="The rice annotation project (RAP)"/>
        </authorList>
    </citation>
    <scope>GENOME REANNOTATION</scope>
    <source>
        <strain evidence="3">cv. Nipponbare</strain>
    </source>
</reference>
<dbReference type="Proteomes" id="UP000000763">
    <property type="component" value="Chromosome 6"/>
</dbReference>
<feature type="region of interest" description="Disordered" evidence="1">
    <location>
        <begin position="1"/>
        <end position="52"/>
    </location>
</feature>
<reference evidence="3" key="1">
    <citation type="journal article" date="2005" name="Nature">
        <title>The map-based sequence of the rice genome.</title>
        <authorList>
            <consortium name="International rice genome sequencing project (IRGSP)"/>
            <person name="Matsumoto T."/>
            <person name="Wu J."/>
            <person name="Kanamori H."/>
            <person name="Katayose Y."/>
            <person name="Fujisawa M."/>
            <person name="Namiki N."/>
            <person name="Mizuno H."/>
            <person name="Yamamoto K."/>
            <person name="Antonio B.A."/>
            <person name="Baba T."/>
            <person name="Sakata K."/>
            <person name="Nagamura Y."/>
            <person name="Aoki H."/>
            <person name="Arikawa K."/>
            <person name="Arita K."/>
            <person name="Bito T."/>
            <person name="Chiden Y."/>
            <person name="Fujitsuka N."/>
            <person name="Fukunaka R."/>
            <person name="Hamada M."/>
            <person name="Harada C."/>
            <person name="Hayashi A."/>
            <person name="Hijishita S."/>
            <person name="Honda M."/>
            <person name="Hosokawa S."/>
            <person name="Ichikawa Y."/>
            <person name="Idonuma A."/>
            <person name="Iijima M."/>
            <person name="Ikeda M."/>
            <person name="Ikeno M."/>
            <person name="Ito K."/>
            <person name="Ito S."/>
            <person name="Ito T."/>
            <person name="Ito Y."/>
            <person name="Ito Y."/>
            <person name="Iwabuchi A."/>
            <person name="Kamiya K."/>
            <person name="Karasawa W."/>
            <person name="Kurita K."/>
            <person name="Katagiri S."/>
            <person name="Kikuta A."/>
            <person name="Kobayashi H."/>
            <person name="Kobayashi N."/>
            <person name="Machita K."/>
            <person name="Maehara T."/>
            <person name="Masukawa M."/>
            <person name="Mizubayashi T."/>
            <person name="Mukai Y."/>
            <person name="Nagasaki H."/>
            <person name="Nagata Y."/>
            <person name="Naito S."/>
            <person name="Nakashima M."/>
            <person name="Nakama Y."/>
            <person name="Nakamichi Y."/>
            <person name="Nakamura M."/>
            <person name="Meguro A."/>
            <person name="Negishi M."/>
            <person name="Ohta I."/>
            <person name="Ohta T."/>
            <person name="Okamoto M."/>
            <person name="Ono N."/>
            <person name="Saji S."/>
            <person name="Sakaguchi M."/>
            <person name="Sakai K."/>
            <person name="Shibata M."/>
            <person name="Shimokawa T."/>
            <person name="Song J."/>
            <person name="Takazaki Y."/>
            <person name="Terasawa K."/>
            <person name="Tsugane M."/>
            <person name="Tsuji K."/>
            <person name="Ueda S."/>
            <person name="Waki K."/>
            <person name="Yamagata H."/>
            <person name="Yamamoto M."/>
            <person name="Yamamoto S."/>
            <person name="Yamane H."/>
            <person name="Yoshiki S."/>
            <person name="Yoshihara R."/>
            <person name="Yukawa K."/>
            <person name="Zhong H."/>
            <person name="Yano M."/>
            <person name="Yuan Q."/>
            <person name="Ouyang S."/>
            <person name="Liu J."/>
            <person name="Jones K.M."/>
            <person name="Gansberger K."/>
            <person name="Moffat K."/>
            <person name="Hill J."/>
            <person name="Bera J."/>
            <person name="Fadrosh D."/>
            <person name="Jin S."/>
            <person name="Johri S."/>
            <person name="Kim M."/>
            <person name="Overton L."/>
            <person name="Reardon M."/>
            <person name="Tsitrin T."/>
            <person name="Vuong H."/>
            <person name="Weaver B."/>
            <person name="Ciecko A."/>
            <person name="Tallon L."/>
            <person name="Jackson J."/>
            <person name="Pai G."/>
            <person name="Aken S.V."/>
            <person name="Utterback T."/>
            <person name="Reidmuller S."/>
            <person name="Feldblyum T."/>
            <person name="Hsiao J."/>
            <person name="Zismann V."/>
            <person name="Iobst S."/>
            <person name="de Vazeille A.R."/>
            <person name="Buell C.R."/>
            <person name="Ying K."/>
            <person name="Li Y."/>
            <person name="Lu T."/>
            <person name="Huang Y."/>
            <person name="Zhao Q."/>
            <person name="Feng Q."/>
            <person name="Zhang L."/>
            <person name="Zhu J."/>
            <person name="Weng Q."/>
            <person name="Mu J."/>
            <person name="Lu Y."/>
            <person name="Fan D."/>
            <person name="Liu Y."/>
            <person name="Guan J."/>
            <person name="Zhang Y."/>
            <person name="Yu S."/>
            <person name="Liu X."/>
            <person name="Zhang Y."/>
            <person name="Hong G."/>
            <person name="Han B."/>
            <person name="Choisne N."/>
            <person name="Demange N."/>
            <person name="Orjeda G."/>
            <person name="Samain S."/>
            <person name="Cattolico L."/>
            <person name="Pelletier E."/>
            <person name="Couloux A."/>
            <person name="Segurens B."/>
            <person name="Wincker P."/>
            <person name="D'Hont A."/>
            <person name="Scarpelli C."/>
            <person name="Weissenbach J."/>
            <person name="Salanoubat M."/>
            <person name="Quetier F."/>
            <person name="Yu Y."/>
            <person name="Kim H.R."/>
            <person name="Rambo T."/>
            <person name="Currie J."/>
            <person name="Collura K."/>
            <person name="Luo M."/>
            <person name="Yang T."/>
            <person name="Ammiraju J.S.S."/>
            <person name="Engler F."/>
            <person name="Soderlund C."/>
            <person name="Wing R.A."/>
            <person name="Palmer L.E."/>
            <person name="de la Bastide M."/>
            <person name="Spiegel L."/>
            <person name="Nascimento L."/>
            <person name="Zutavern T."/>
            <person name="O'Shaughnessy A."/>
            <person name="Dike S."/>
            <person name="Dedhia N."/>
            <person name="Preston R."/>
            <person name="Balija V."/>
            <person name="McCombie W.R."/>
            <person name="Chow T."/>
            <person name="Chen H."/>
            <person name="Chung M."/>
            <person name="Chen C."/>
            <person name="Shaw J."/>
            <person name="Wu H."/>
            <person name="Hsiao K."/>
            <person name="Chao Y."/>
            <person name="Chu M."/>
            <person name="Cheng C."/>
            <person name="Hour A."/>
            <person name="Lee P."/>
            <person name="Lin S."/>
            <person name="Lin Y."/>
            <person name="Liou J."/>
            <person name="Liu S."/>
            <person name="Hsing Y."/>
            <person name="Raghuvanshi S."/>
            <person name="Mohanty A."/>
            <person name="Bharti A.K."/>
            <person name="Gaur A."/>
            <person name="Gupta V."/>
            <person name="Kumar D."/>
            <person name="Ravi V."/>
            <person name="Vij S."/>
            <person name="Kapur A."/>
            <person name="Khurana P."/>
            <person name="Khurana P."/>
            <person name="Khurana J.P."/>
            <person name="Tyagi A.K."/>
            <person name="Gaikwad K."/>
            <person name="Singh A."/>
            <person name="Dalal V."/>
            <person name="Srivastava S."/>
            <person name="Dixit A."/>
            <person name="Pal A.K."/>
            <person name="Ghazi I.A."/>
            <person name="Yadav M."/>
            <person name="Pandit A."/>
            <person name="Bhargava A."/>
            <person name="Sureshbabu K."/>
            <person name="Batra K."/>
            <person name="Sharma T.R."/>
            <person name="Mohapatra T."/>
            <person name="Singh N.K."/>
            <person name="Messing J."/>
            <person name="Nelson A.B."/>
            <person name="Fuks G."/>
            <person name="Kavchok S."/>
            <person name="Keizer G."/>
            <person name="Linton E."/>
            <person name="Llaca V."/>
            <person name="Song R."/>
            <person name="Tanyolac B."/>
            <person name="Young S."/>
            <person name="Ho-Il K."/>
            <person name="Hahn J.H."/>
            <person name="Sangsakoo G."/>
            <person name="Vanavichit A."/>
            <person name="de Mattos Luiz.A.T."/>
            <person name="Zimmer P.D."/>
            <person name="Malone G."/>
            <person name="Dellagostin O."/>
            <person name="de Oliveira A.C."/>
            <person name="Bevan M."/>
            <person name="Bancroft I."/>
            <person name="Minx P."/>
            <person name="Cordum H."/>
            <person name="Wilson R."/>
            <person name="Cheng Z."/>
            <person name="Jin W."/>
            <person name="Jiang J."/>
            <person name="Leong S.A."/>
            <person name="Iwama H."/>
            <person name="Gojobori T."/>
            <person name="Itoh T."/>
            <person name="Niimura Y."/>
            <person name="Fujii Y."/>
            <person name="Habara T."/>
            <person name="Sakai H."/>
            <person name="Sato Y."/>
            <person name="Wilson G."/>
            <person name="Kumar K."/>
            <person name="McCouch S."/>
            <person name="Juretic N."/>
            <person name="Hoen D."/>
            <person name="Wright S."/>
            <person name="Bruskiewich R."/>
            <person name="Bureau T."/>
            <person name="Miyao A."/>
            <person name="Hirochika H."/>
            <person name="Nishikawa T."/>
            <person name="Kadowaki K."/>
            <person name="Sugiura M."/>
            <person name="Burr B."/>
            <person name="Sasaki T."/>
        </authorList>
    </citation>
    <scope>NUCLEOTIDE SEQUENCE [LARGE SCALE GENOMIC DNA]</scope>
    <source>
        <strain evidence="3">cv. Nipponbare</strain>
    </source>
</reference>
<evidence type="ECO:0000313" key="2">
    <source>
        <dbReference type="EMBL" id="BAD68555.1"/>
    </source>
</evidence>
<evidence type="ECO:0000256" key="1">
    <source>
        <dbReference type="SAM" id="MobiDB-lite"/>
    </source>
</evidence>
<organism evidence="2 3">
    <name type="scientific">Oryza sativa subsp. japonica</name>
    <name type="common">Rice</name>
    <dbReference type="NCBI Taxonomy" id="39947"/>
    <lineage>
        <taxon>Eukaryota</taxon>
        <taxon>Viridiplantae</taxon>
        <taxon>Streptophyta</taxon>
        <taxon>Embryophyta</taxon>
        <taxon>Tracheophyta</taxon>
        <taxon>Spermatophyta</taxon>
        <taxon>Magnoliopsida</taxon>
        <taxon>Liliopsida</taxon>
        <taxon>Poales</taxon>
        <taxon>Poaceae</taxon>
        <taxon>BOP clade</taxon>
        <taxon>Oryzoideae</taxon>
        <taxon>Oryzeae</taxon>
        <taxon>Oryzinae</taxon>
        <taxon>Oryza</taxon>
        <taxon>Oryza sativa</taxon>
    </lineage>
</organism>
<evidence type="ECO:0000313" key="3">
    <source>
        <dbReference type="Proteomes" id="UP000000763"/>
    </source>
</evidence>
<dbReference type="EMBL" id="AP003564">
    <property type="protein sequence ID" value="BAD68555.1"/>
    <property type="molecule type" value="Genomic_DNA"/>
</dbReference>
<sequence>MAGQTAAELPVKPATARSDRHRLGLTGCVSGGSGSAIQRRPTGIQPASHNPS</sequence>
<protein>
    <submittedName>
        <fullName evidence="2">Uncharacterized protein</fullName>
    </submittedName>
</protein>
<gene>
    <name evidence="2" type="primary">OSJNBa0062J13.20</name>
</gene>
<accession>Q5VPS0</accession>